<dbReference type="Pfam" id="PF07715">
    <property type="entry name" value="Plug"/>
    <property type="match status" value="1"/>
</dbReference>
<evidence type="ECO:0000256" key="8">
    <source>
        <dbReference type="PROSITE-ProRule" id="PRU01360"/>
    </source>
</evidence>
<evidence type="ECO:0000256" key="7">
    <source>
        <dbReference type="ARBA" id="ARBA00023237"/>
    </source>
</evidence>
<evidence type="ECO:0000256" key="5">
    <source>
        <dbReference type="ARBA" id="ARBA00023077"/>
    </source>
</evidence>
<keyword evidence="5 9" id="KW-0798">TonB box</keyword>
<evidence type="ECO:0000313" key="14">
    <source>
        <dbReference type="Proteomes" id="UP000018418"/>
    </source>
</evidence>
<evidence type="ECO:0000256" key="4">
    <source>
        <dbReference type="ARBA" id="ARBA00022692"/>
    </source>
</evidence>
<protein>
    <submittedName>
        <fullName evidence="13">TonB-dependent copper receptor</fullName>
    </submittedName>
</protein>
<dbReference type="RefSeq" id="WP_004903546.1">
    <property type="nucleotide sequence ID" value="NZ_BBTI01000001.1"/>
</dbReference>
<comment type="caution">
    <text evidence="13">The sequence shown here is derived from an EMBL/GenBank/DDBJ whole genome shotgun (WGS) entry which is preliminary data.</text>
</comment>
<dbReference type="HOGENOM" id="CLU_014873_2_1_6"/>
<proteinExistence type="inferred from homology"/>
<dbReference type="InterPro" id="IPR036942">
    <property type="entry name" value="Beta-barrel_TonB_sf"/>
</dbReference>
<evidence type="ECO:0000256" key="1">
    <source>
        <dbReference type="ARBA" id="ARBA00004571"/>
    </source>
</evidence>
<dbReference type="CDD" id="cd01347">
    <property type="entry name" value="ligand_gated_channel"/>
    <property type="match status" value="1"/>
</dbReference>
<keyword evidence="7 8" id="KW-0998">Cell outer membrane</keyword>
<evidence type="ECO:0000256" key="9">
    <source>
        <dbReference type="RuleBase" id="RU003357"/>
    </source>
</evidence>
<dbReference type="PATRIC" id="fig|1341683.3.peg.647"/>
<reference evidence="13 14" key="1">
    <citation type="submission" date="2013-10" db="EMBL/GenBank/DDBJ databases">
        <title>The Genome Sequence of Acinetobacter brisouii CIP 110357.</title>
        <authorList>
            <consortium name="The Broad Institute Genomics Platform"/>
            <consortium name="The Broad Institute Genome Sequencing Center for Infectious Disease"/>
            <person name="Cerqueira G."/>
            <person name="Feldgarden M."/>
            <person name="Courvalin P."/>
            <person name="Grillot-Courvalin C."/>
            <person name="Clermont D."/>
            <person name="Rocha E."/>
            <person name="Yoon E.-J."/>
            <person name="Nemec A."/>
            <person name="Young S.K."/>
            <person name="Zeng Q."/>
            <person name="Gargeya S."/>
            <person name="Fitzgerald M."/>
            <person name="Abouelleil A."/>
            <person name="Alvarado L."/>
            <person name="Berlin A.M."/>
            <person name="Chapman S.B."/>
            <person name="Gainer-Dewar J."/>
            <person name="Goldberg J."/>
            <person name="Gnerre S."/>
            <person name="Griggs A."/>
            <person name="Gujja S."/>
            <person name="Hansen M."/>
            <person name="Howarth C."/>
            <person name="Imamovic A."/>
            <person name="Ireland A."/>
            <person name="Larimer J."/>
            <person name="McCowan C."/>
            <person name="Murphy C."/>
            <person name="Pearson M."/>
            <person name="Poon T.W."/>
            <person name="Priest M."/>
            <person name="Roberts A."/>
            <person name="Saif S."/>
            <person name="Shea T."/>
            <person name="Sykes S."/>
            <person name="Wortman J."/>
            <person name="Nusbaum C."/>
            <person name="Birren B."/>
        </authorList>
    </citation>
    <scope>NUCLEOTIDE SEQUENCE [LARGE SCALE GENOMIC DNA]</scope>
    <source>
        <strain evidence="13 14">CIP 110357</strain>
    </source>
</reference>
<feature type="domain" description="TonB-dependent receptor plug" evidence="12">
    <location>
        <begin position="64"/>
        <end position="151"/>
    </location>
</feature>
<feature type="chain" id="PRO_5004710461" evidence="10">
    <location>
        <begin position="25"/>
        <end position="680"/>
    </location>
</feature>
<keyword evidence="6 8" id="KW-0472">Membrane</keyword>
<dbReference type="GO" id="GO:0044718">
    <property type="term" value="P:siderophore transmembrane transport"/>
    <property type="evidence" value="ECO:0007669"/>
    <property type="project" value="TreeGrafter"/>
</dbReference>
<dbReference type="InterPro" id="IPR010100">
    <property type="entry name" value="TonB-dep_Cu_rcpt"/>
</dbReference>
<sequence length="680" mass="74856">MSQPKFILRSLAVAVALASNFAQAEETTDQSSITTDEIQLAPIVVTVVKGKKTNGLVVVADPKQPIQPVPATDGADYLKSIVGFNAISSGGTNGDVTFRGMFGSRIKMLTNGTEKLGACPARMDAPTSYISPETYDKITVVKGPETVLYPTPGSAATVLFERTPTKKLTSEKPYQGTASVLVGSYGRLDQNFDGTLGDETKYLRLTTSRSTSSSYKDGNGNKVPSAWERWTADMAMGWTPDDDTWLELNAGTGDGYSEYAGRSMDGVQFKRQSLGFHAEKKNLTEHIKKIEAQIDYTDNDHVMDNYSYRSNAGVRSSMELARQTLNSRLAMTSEWGKLSVVSGVDSQHWNHGGDMKSTMMMMNKPYMRNMKYQSYGAFSELTYHLNDSNQLVAGARLDHVAMTTSKTNIITNPSERTETVPSAFIRLENSLPDSGIKNYVGLGYVERVPDFWELFSTKLASGAYSINNMDAVKTEKTTQLDIGSQWQQGKWNAWASVYAGIVKDFILIQYANPSISQSYPTVRNVDATIAGAETGLGYQFTPHIQTDLSVMYAWGENTSDHTPLPQIAPLEARLNLRYVQDRYTLGLLVRSVAEQNRYSLNQGNIVGYDMGASKAFTTIALNATYHLTQGVDLSLGVDNLFNKAYAEHLNKAGASAFGYAANTQFDSIGRNYWARMSFKF</sequence>
<dbReference type="SUPFAM" id="SSF56935">
    <property type="entry name" value="Porins"/>
    <property type="match status" value="1"/>
</dbReference>
<evidence type="ECO:0000256" key="6">
    <source>
        <dbReference type="ARBA" id="ARBA00023136"/>
    </source>
</evidence>
<comment type="subcellular location">
    <subcellularLocation>
        <location evidence="1 8">Cell outer membrane</location>
        <topology evidence="1 8">Multi-pass membrane protein</topology>
    </subcellularLocation>
</comment>
<evidence type="ECO:0000256" key="2">
    <source>
        <dbReference type="ARBA" id="ARBA00022448"/>
    </source>
</evidence>
<dbReference type="PROSITE" id="PS52016">
    <property type="entry name" value="TONB_DEPENDENT_REC_3"/>
    <property type="match status" value="1"/>
</dbReference>
<evidence type="ECO:0000259" key="11">
    <source>
        <dbReference type="Pfam" id="PF00593"/>
    </source>
</evidence>
<evidence type="ECO:0000259" key="12">
    <source>
        <dbReference type="Pfam" id="PF07715"/>
    </source>
</evidence>
<feature type="signal peptide" evidence="10">
    <location>
        <begin position="1"/>
        <end position="24"/>
    </location>
</feature>
<dbReference type="Gene3D" id="2.170.130.10">
    <property type="entry name" value="TonB-dependent receptor, plug domain"/>
    <property type="match status" value="1"/>
</dbReference>
<evidence type="ECO:0000256" key="3">
    <source>
        <dbReference type="ARBA" id="ARBA00022452"/>
    </source>
</evidence>
<dbReference type="PANTHER" id="PTHR30069">
    <property type="entry name" value="TONB-DEPENDENT OUTER MEMBRANE RECEPTOR"/>
    <property type="match status" value="1"/>
</dbReference>
<evidence type="ECO:0000313" key="13">
    <source>
        <dbReference type="EMBL" id="ESK52499.1"/>
    </source>
</evidence>
<dbReference type="OrthoDB" id="5332150at2"/>
<comment type="similarity">
    <text evidence="8 9">Belongs to the TonB-dependent receptor family.</text>
</comment>
<feature type="domain" description="TonB-dependent receptor-like beta-barrel" evidence="11">
    <location>
        <begin position="213"/>
        <end position="640"/>
    </location>
</feature>
<dbReference type="InterPro" id="IPR037066">
    <property type="entry name" value="Plug_dom_sf"/>
</dbReference>
<dbReference type="EMBL" id="AYEU01000003">
    <property type="protein sequence ID" value="ESK52499.1"/>
    <property type="molecule type" value="Genomic_DNA"/>
</dbReference>
<dbReference type="Pfam" id="PF00593">
    <property type="entry name" value="TonB_dep_Rec_b-barrel"/>
    <property type="match status" value="1"/>
</dbReference>
<dbReference type="STRING" id="396323.VH98_09410"/>
<dbReference type="NCBIfam" id="TIGR01778">
    <property type="entry name" value="TonB-copper"/>
    <property type="match status" value="1"/>
</dbReference>
<dbReference type="InterPro" id="IPR012910">
    <property type="entry name" value="Plug_dom"/>
</dbReference>
<keyword evidence="13" id="KW-0675">Receptor</keyword>
<keyword evidence="10" id="KW-0732">Signal</keyword>
<dbReference type="Gene3D" id="2.40.170.20">
    <property type="entry name" value="TonB-dependent receptor, beta-barrel domain"/>
    <property type="match status" value="1"/>
</dbReference>
<dbReference type="AlphaFoldDB" id="V2VXM6"/>
<dbReference type="GO" id="GO:0009279">
    <property type="term" value="C:cell outer membrane"/>
    <property type="evidence" value="ECO:0007669"/>
    <property type="project" value="UniProtKB-SubCell"/>
</dbReference>
<dbReference type="InterPro" id="IPR039426">
    <property type="entry name" value="TonB-dep_rcpt-like"/>
</dbReference>
<dbReference type="GO" id="GO:0015344">
    <property type="term" value="F:siderophore uptake transmembrane transporter activity"/>
    <property type="evidence" value="ECO:0007669"/>
    <property type="project" value="TreeGrafter"/>
</dbReference>
<name>V2VXM6_9GAMM</name>
<evidence type="ECO:0000256" key="10">
    <source>
        <dbReference type="SAM" id="SignalP"/>
    </source>
</evidence>
<dbReference type="PANTHER" id="PTHR30069:SF49">
    <property type="entry name" value="OUTER MEMBRANE PROTEIN C"/>
    <property type="match status" value="1"/>
</dbReference>
<keyword evidence="3 8" id="KW-1134">Transmembrane beta strand</keyword>
<organism evidence="13 14">
    <name type="scientific">Acinetobacter brisouii CIP 110357</name>
    <dbReference type="NCBI Taxonomy" id="1341683"/>
    <lineage>
        <taxon>Bacteria</taxon>
        <taxon>Pseudomonadati</taxon>
        <taxon>Pseudomonadota</taxon>
        <taxon>Gammaproteobacteria</taxon>
        <taxon>Moraxellales</taxon>
        <taxon>Moraxellaceae</taxon>
        <taxon>Acinetobacter</taxon>
    </lineage>
</organism>
<dbReference type="InterPro" id="IPR000531">
    <property type="entry name" value="Beta-barrel_TonB"/>
</dbReference>
<gene>
    <name evidence="13" type="ORF">P255_00651</name>
</gene>
<keyword evidence="14" id="KW-1185">Reference proteome</keyword>
<keyword evidence="2 8" id="KW-0813">Transport</keyword>
<dbReference type="Proteomes" id="UP000018418">
    <property type="component" value="Unassembled WGS sequence"/>
</dbReference>
<accession>V2VXM6</accession>
<keyword evidence="4 8" id="KW-0812">Transmembrane</keyword>